<dbReference type="Proteomes" id="UP000515861">
    <property type="component" value="Chromosome"/>
</dbReference>
<name>A0A7G9KZA9_9SPHN</name>
<dbReference type="RefSeq" id="WP_187478664.1">
    <property type="nucleotide sequence ID" value="NZ_CP060697.1"/>
</dbReference>
<dbReference type="InterPro" id="IPR010836">
    <property type="entry name" value="SapC"/>
</dbReference>
<dbReference type="AlphaFoldDB" id="A0A7G9KZA9"/>
<dbReference type="KEGG" id="ssau:H8M03_06410"/>
<evidence type="ECO:0000313" key="2">
    <source>
        <dbReference type="Proteomes" id="UP000515861"/>
    </source>
</evidence>
<dbReference type="EMBL" id="CP060697">
    <property type="protein sequence ID" value="QNM81708.1"/>
    <property type="molecule type" value="Genomic_DNA"/>
</dbReference>
<proteinExistence type="predicted"/>
<protein>
    <submittedName>
        <fullName evidence="1">SapC family protein</fullName>
    </submittedName>
</protein>
<gene>
    <name evidence="1" type="ORF">H8M03_06410</name>
</gene>
<sequence>MTNHAVVTKEEHRDLRVKTDSSAELGDGVMACFTVPDEFRRLQNEFAILFRRDAESRAFSALALMGFEEGENLYLADGEWSATYKPLALAIQPFLVGRPAGGEGPGQVHIDLDSPRVSTDGEGTRLFDDSGLASPYLDRIAGMLGALDEGHRNSPDFFAAMERYELLEPFSLDVELNDGAKHRMVGYHMVNEDRLAELGAGEIAELHKGGHLEPLFMAIASLSNLNKLVDWKSRRVNG</sequence>
<reference evidence="1 2" key="1">
    <citation type="submission" date="2020-08" db="EMBL/GenBank/DDBJ databases">
        <title>Sphingomonas sp. sand1-3 16S ribosomal RNA gene Genome sequencing and assembly.</title>
        <authorList>
            <person name="Kang M."/>
        </authorList>
    </citation>
    <scope>NUCLEOTIDE SEQUENCE [LARGE SCALE GENOMIC DNA]</scope>
    <source>
        <strain evidence="2">sand1-3</strain>
    </source>
</reference>
<dbReference type="Pfam" id="PF07277">
    <property type="entry name" value="SapC"/>
    <property type="match status" value="1"/>
</dbReference>
<keyword evidence="2" id="KW-1185">Reference proteome</keyword>
<organism evidence="1 2">
    <name type="scientific">Sphingomonas sabuli</name>
    <dbReference type="NCBI Taxonomy" id="2764186"/>
    <lineage>
        <taxon>Bacteria</taxon>
        <taxon>Pseudomonadati</taxon>
        <taxon>Pseudomonadota</taxon>
        <taxon>Alphaproteobacteria</taxon>
        <taxon>Sphingomonadales</taxon>
        <taxon>Sphingomonadaceae</taxon>
        <taxon>Sphingomonas</taxon>
    </lineage>
</organism>
<evidence type="ECO:0000313" key="1">
    <source>
        <dbReference type="EMBL" id="QNM81708.1"/>
    </source>
</evidence>
<accession>A0A7G9KZA9</accession>